<evidence type="ECO:0000313" key="7">
    <source>
        <dbReference type="Proteomes" id="UP000319143"/>
    </source>
</evidence>
<comment type="caution">
    <text evidence="6">The sequence shown here is derived from an EMBL/GenBank/DDBJ whole genome shotgun (WGS) entry which is preliminary data.</text>
</comment>
<keyword evidence="7" id="KW-1185">Reference proteome</keyword>
<reference evidence="6 7" key="1">
    <citation type="submission" date="2019-02" db="EMBL/GenBank/DDBJ databases">
        <title>Deep-cultivation of Planctomycetes and their phenomic and genomic characterization uncovers novel biology.</title>
        <authorList>
            <person name="Wiegand S."/>
            <person name="Jogler M."/>
            <person name="Boedeker C."/>
            <person name="Pinto D."/>
            <person name="Vollmers J."/>
            <person name="Rivas-Marin E."/>
            <person name="Kohn T."/>
            <person name="Peeters S.H."/>
            <person name="Heuer A."/>
            <person name="Rast P."/>
            <person name="Oberbeckmann S."/>
            <person name="Bunk B."/>
            <person name="Jeske O."/>
            <person name="Meyerdierks A."/>
            <person name="Storesund J.E."/>
            <person name="Kallscheuer N."/>
            <person name="Luecker S."/>
            <person name="Lage O.M."/>
            <person name="Pohl T."/>
            <person name="Merkel B.J."/>
            <person name="Hornburger P."/>
            <person name="Mueller R.-W."/>
            <person name="Bruemmer F."/>
            <person name="Labrenz M."/>
            <person name="Spormann A.M."/>
            <person name="Op Den Camp H."/>
            <person name="Overmann J."/>
            <person name="Amann R."/>
            <person name="Jetten M.S.M."/>
            <person name="Mascher T."/>
            <person name="Medema M.H."/>
            <person name="Devos D.P."/>
            <person name="Kaster A.-K."/>
            <person name="Ovreas L."/>
            <person name="Rohde M."/>
            <person name="Galperin M.Y."/>
            <person name="Jogler C."/>
        </authorList>
    </citation>
    <scope>NUCLEOTIDE SEQUENCE [LARGE SCALE GENOMIC DNA]</scope>
    <source>
        <strain evidence="6 7">Poly41</strain>
    </source>
</reference>
<dbReference type="Pfam" id="PF04389">
    <property type="entry name" value="Peptidase_M28"/>
    <property type="match status" value="1"/>
</dbReference>
<evidence type="ECO:0000256" key="3">
    <source>
        <dbReference type="SAM" id="MobiDB-lite"/>
    </source>
</evidence>
<dbReference type="Proteomes" id="UP000319143">
    <property type="component" value="Unassembled WGS sequence"/>
</dbReference>
<evidence type="ECO:0000256" key="4">
    <source>
        <dbReference type="SAM" id="Phobius"/>
    </source>
</evidence>
<dbReference type="Gene3D" id="3.40.630.10">
    <property type="entry name" value="Zn peptidases"/>
    <property type="match status" value="1"/>
</dbReference>
<feature type="transmembrane region" description="Helical" evidence="4">
    <location>
        <begin position="58"/>
        <end position="82"/>
    </location>
</feature>
<evidence type="ECO:0000313" key="6">
    <source>
        <dbReference type="EMBL" id="TWU35985.1"/>
    </source>
</evidence>
<sequence>MLSSTENQSQTHAADLLAKPPSPHKSRLMSKTIKSHSKASPKAHSTIPVAPDAALRQWLIRIIVLLGLVIVSLVFAMALGIFDRGGVQIESPTLRAIPDRYDEQRVFGYLVDLCEIGPRASGSTGMEKQQAMLTQFFRNCGAAVQMQTFEIRHPQDGSNVELGNLMARWNPAQQNRYLFCAHYDTRPFPDQDRRNPRGVFVGANDGASGTAALMELANQFDDLPTEIGVDIVLFDGEEFVFEQGRDDYFLGSTFFAEKIAAETDESPYAAGILLDMIGDKELKIYYETNSLKYARDVAVGVWRVAKKLGVRAFVDRPRHTIQDDHLPLNQIAKIPTIDLIDFDYPRPGFGAPAYWHTEQDIPENCSGKSMAAVVWVLHQWLLEQR</sequence>
<gene>
    <name evidence="6" type="ORF">Poly41_37370</name>
</gene>
<dbReference type="PANTHER" id="PTHR12283">
    <property type="entry name" value="GLUTAMINYL-PEPTIDE CYCLOTRANSFERASE"/>
    <property type="match status" value="1"/>
</dbReference>
<dbReference type="RefSeq" id="WP_390621446.1">
    <property type="nucleotide sequence ID" value="NZ_SJPV01000006.1"/>
</dbReference>
<evidence type="ECO:0000256" key="2">
    <source>
        <dbReference type="ARBA" id="ARBA00023315"/>
    </source>
</evidence>
<dbReference type="InterPro" id="IPR007484">
    <property type="entry name" value="Peptidase_M28"/>
</dbReference>
<keyword evidence="2" id="KW-0012">Acyltransferase</keyword>
<feature type="compositionally biased region" description="Polar residues" evidence="3">
    <location>
        <begin position="1"/>
        <end position="12"/>
    </location>
</feature>
<keyword evidence="4" id="KW-0472">Membrane</keyword>
<keyword evidence="1" id="KW-0808">Transferase</keyword>
<keyword evidence="4" id="KW-0812">Transmembrane</keyword>
<organism evidence="6 7">
    <name type="scientific">Novipirellula artificiosorum</name>
    <dbReference type="NCBI Taxonomy" id="2528016"/>
    <lineage>
        <taxon>Bacteria</taxon>
        <taxon>Pseudomonadati</taxon>
        <taxon>Planctomycetota</taxon>
        <taxon>Planctomycetia</taxon>
        <taxon>Pirellulales</taxon>
        <taxon>Pirellulaceae</taxon>
        <taxon>Novipirellula</taxon>
    </lineage>
</organism>
<evidence type="ECO:0000256" key="1">
    <source>
        <dbReference type="ARBA" id="ARBA00022679"/>
    </source>
</evidence>
<feature type="region of interest" description="Disordered" evidence="3">
    <location>
        <begin position="1"/>
        <end position="45"/>
    </location>
</feature>
<protein>
    <submittedName>
        <fullName evidence="6">Peptidase family M28</fullName>
    </submittedName>
</protein>
<dbReference type="GO" id="GO:0016603">
    <property type="term" value="F:glutaminyl-peptide cyclotransferase activity"/>
    <property type="evidence" value="ECO:0007669"/>
    <property type="project" value="TreeGrafter"/>
</dbReference>
<dbReference type="PANTHER" id="PTHR12283:SF6">
    <property type="entry name" value="GLUTAMINYL-PEPTIDE CYCLOTRANSFERASE-RELATED"/>
    <property type="match status" value="1"/>
</dbReference>
<dbReference type="SUPFAM" id="SSF53187">
    <property type="entry name" value="Zn-dependent exopeptidases"/>
    <property type="match status" value="1"/>
</dbReference>
<feature type="domain" description="Peptidase M28" evidence="5">
    <location>
        <begin position="164"/>
        <end position="379"/>
    </location>
</feature>
<feature type="compositionally biased region" description="Basic residues" evidence="3">
    <location>
        <begin position="22"/>
        <end position="41"/>
    </location>
</feature>
<dbReference type="AlphaFoldDB" id="A0A5C6DIF9"/>
<accession>A0A5C6DIF9</accession>
<dbReference type="EMBL" id="SJPV01000006">
    <property type="protein sequence ID" value="TWU35985.1"/>
    <property type="molecule type" value="Genomic_DNA"/>
</dbReference>
<proteinExistence type="predicted"/>
<dbReference type="InterPro" id="IPR040234">
    <property type="entry name" value="QC/QCL"/>
</dbReference>
<keyword evidence="4" id="KW-1133">Transmembrane helix</keyword>
<name>A0A5C6DIF9_9BACT</name>
<dbReference type="GO" id="GO:0008270">
    <property type="term" value="F:zinc ion binding"/>
    <property type="evidence" value="ECO:0007669"/>
    <property type="project" value="TreeGrafter"/>
</dbReference>
<evidence type="ECO:0000259" key="5">
    <source>
        <dbReference type="Pfam" id="PF04389"/>
    </source>
</evidence>